<evidence type="ECO:0000313" key="5">
    <source>
        <dbReference type="Proteomes" id="UP000800036"/>
    </source>
</evidence>
<keyword evidence="5" id="KW-1185">Reference proteome</keyword>
<feature type="domain" description="DUF7791" evidence="3">
    <location>
        <begin position="283"/>
        <end position="361"/>
    </location>
</feature>
<dbReference type="InterPro" id="IPR027417">
    <property type="entry name" value="P-loop_NTPase"/>
</dbReference>
<evidence type="ECO:0000313" key="4">
    <source>
        <dbReference type="EMBL" id="KAF1966492.1"/>
    </source>
</evidence>
<gene>
    <name evidence="4" type="ORF">BU23DRAFT_486369</name>
</gene>
<dbReference type="EMBL" id="ML976745">
    <property type="protein sequence ID" value="KAF1966492.1"/>
    <property type="molecule type" value="Genomic_DNA"/>
</dbReference>
<dbReference type="Pfam" id="PF24883">
    <property type="entry name" value="NPHP3_N"/>
    <property type="match status" value="1"/>
</dbReference>
<dbReference type="InterPro" id="IPR056884">
    <property type="entry name" value="NPHP3-like_N"/>
</dbReference>
<name>A0A6A5URU1_9PLEO</name>
<protein>
    <submittedName>
        <fullName evidence="4">Uncharacterized protein</fullName>
    </submittedName>
</protein>
<dbReference type="InterPro" id="IPR056693">
    <property type="entry name" value="DUF7791"/>
</dbReference>
<accession>A0A6A5URU1</accession>
<evidence type="ECO:0000259" key="2">
    <source>
        <dbReference type="Pfam" id="PF24883"/>
    </source>
</evidence>
<dbReference type="Pfam" id="PF25053">
    <property type="entry name" value="DUF7791"/>
    <property type="match status" value="1"/>
</dbReference>
<feature type="domain" description="Nephrocystin 3-like N-terminal" evidence="2">
    <location>
        <begin position="24"/>
        <end position="173"/>
    </location>
</feature>
<keyword evidence="1" id="KW-0677">Repeat</keyword>
<evidence type="ECO:0000256" key="1">
    <source>
        <dbReference type="ARBA" id="ARBA00022737"/>
    </source>
</evidence>
<feature type="non-terminal residue" evidence="4">
    <location>
        <position position="1"/>
    </location>
</feature>
<dbReference type="PANTHER" id="PTHR10039">
    <property type="entry name" value="AMELOGENIN"/>
    <property type="match status" value="1"/>
</dbReference>
<dbReference type="Gene3D" id="3.40.50.300">
    <property type="entry name" value="P-loop containing nucleotide triphosphate hydrolases"/>
    <property type="match status" value="1"/>
</dbReference>
<dbReference type="AlphaFoldDB" id="A0A6A5URU1"/>
<organism evidence="4 5">
    <name type="scientific">Bimuria novae-zelandiae CBS 107.79</name>
    <dbReference type="NCBI Taxonomy" id="1447943"/>
    <lineage>
        <taxon>Eukaryota</taxon>
        <taxon>Fungi</taxon>
        <taxon>Dikarya</taxon>
        <taxon>Ascomycota</taxon>
        <taxon>Pezizomycotina</taxon>
        <taxon>Dothideomycetes</taxon>
        <taxon>Pleosporomycetidae</taxon>
        <taxon>Pleosporales</taxon>
        <taxon>Massarineae</taxon>
        <taxon>Didymosphaeriaceae</taxon>
        <taxon>Bimuria</taxon>
    </lineage>
</organism>
<sequence>IKPAHEATLEWVFEDAHKTHTPWDSFKHWLHNKAGLYWITGKAGSGKSTLVKFLDKDHRLRASLARLASNAPLIVASYYSWNPGDILQKSQEGLFRTFLLQVFKHQLDRVPTFHQLRRAFEKLVTQTERSVKILLVIDGLDEFEPTDASYTELADMFIMVTQSPNIKAILSSRALSAFEASSADYPKLRLHQLIRSDIQKYVDDRLSGHDRIAELSDGDADGGRVLISEIVSASSGVFLWVRLVVGLLLEGFQKVDALEDLRRKLKTMPRDLDDLFMRMLRQIPEEYKMQSSRIFQIRRFQPEPDGYVMTAFLLYYSEMSLKQSVKASITPITREEQARVNKEIEGRLRSRCAGLFELSTAHGGAFTGTSTICGYNIFTKVLQTGLEETHMGPNPDAHSTHVL</sequence>
<evidence type="ECO:0000259" key="3">
    <source>
        <dbReference type="Pfam" id="PF25053"/>
    </source>
</evidence>
<dbReference type="PANTHER" id="PTHR10039:SF5">
    <property type="entry name" value="NACHT DOMAIN-CONTAINING PROTEIN"/>
    <property type="match status" value="1"/>
</dbReference>
<dbReference type="OrthoDB" id="443402at2759"/>
<dbReference type="SUPFAM" id="SSF52540">
    <property type="entry name" value="P-loop containing nucleoside triphosphate hydrolases"/>
    <property type="match status" value="1"/>
</dbReference>
<dbReference type="Proteomes" id="UP000800036">
    <property type="component" value="Unassembled WGS sequence"/>
</dbReference>
<proteinExistence type="predicted"/>
<reference evidence="4" key="1">
    <citation type="journal article" date="2020" name="Stud. Mycol.">
        <title>101 Dothideomycetes genomes: a test case for predicting lifestyles and emergence of pathogens.</title>
        <authorList>
            <person name="Haridas S."/>
            <person name="Albert R."/>
            <person name="Binder M."/>
            <person name="Bloem J."/>
            <person name="Labutti K."/>
            <person name="Salamov A."/>
            <person name="Andreopoulos B."/>
            <person name="Baker S."/>
            <person name="Barry K."/>
            <person name="Bills G."/>
            <person name="Bluhm B."/>
            <person name="Cannon C."/>
            <person name="Castanera R."/>
            <person name="Culley D."/>
            <person name="Daum C."/>
            <person name="Ezra D."/>
            <person name="Gonzalez J."/>
            <person name="Henrissat B."/>
            <person name="Kuo A."/>
            <person name="Liang C."/>
            <person name="Lipzen A."/>
            <person name="Lutzoni F."/>
            <person name="Magnuson J."/>
            <person name="Mondo S."/>
            <person name="Nolan M."/>
            <person name="Ohm R."/>
            <person name="Pangilinan J."/>
            <person name="Park H.-J."/>
            <person name="Ramirez L."/>
            <person name="Alfaro M."/>
            <person name="Sun H."/>
            <person name="Tritt A."/>
            <person name="Yoshinaga Y."/>
            <person name="Zwiers L.-H."/>
            <person name="Turgeon B."/>
            <person name="Goodwin S."/>
            <person name="Spatafora J."/>
            <person name="Crous P."/>
            <person name="Grigoriev I."/>
        </authorList>
    </citation>
    <scope>NUCLEOTIDE SEQUENCE</scope>
    <source>
        <strain evidence="4">CBS 107.79</strain>
    </source>
</reference>